<dbReference type="PANTHER" id="PTHR30143">
    <property type="entry name" value="ACID HYDRATASE"/>
    <property type="match status" value="1"/>
</dbReference>
<accession>A0ABW9E6C8</accession>
<dbReference type="Gene3D" id="3.90.850.10">
    <property type="entry name" value="Fumarylacetoacetase-like, C-terminal domain"/>
    <property type="match status" value="1"/>
</dbReference>
<evidence type="ECO:0000313" key="1">
    <source>
        <dbReference type="EMBL" id="MFM0641836.1"/>
    </source>
</evidence>
<dbReference type="InterPro" id="IPR036663">
    <property type="entry name" value="Fumarylacetoacetase_C_sf"/>
</dbReference>
<dbReference type="PANTHER" id="PTHR30143:SF0">
    <property type="entry name" value="2-KETO-4-PENTENOATE HYDRATASE"/>
    <property type="match status" value="1"/>
</dbReference>
<dbReference type="EMBL" id="JAQQCF010000050">
    <property type="protein sequence ID" value="MFM0641836.1"/>
    <property type="molecule type" value="Genomic_DNA"/>
</dbReference>
<sequence length="264" mass="28961">MTFDAQPASDYLWHAWTHGVTIENIPIDMRPVTRTQGYAVQALLEPRSSRPPAGWKIAATSVAGQKHINVSGPLAGRVFTERVHQNDSTLSLTGNQMSVAEAEFVFSMARPVEPRVDPYTVEETMTFVGELYLGIEVPNSRFTHYVAAGEAQIIADNACAHEFVLGPRVEAPWRQFDLARHRVHASVTGRARRYEREGVGANVLGDPRIALTWLVNELSANGIALAANQFVTTGTCLVPLEIQVEDTVSVDFGEFGRVGCSFIP</sequence>
<protein>
    <submittedName>
        <fullName evidence="1">Hydratase</fullName>
    </submittedName>
</protein>
<dbReference type="RefSeq" id="WP_408340426.1">
    <property type="nucleotide sequence ID" value="NZ_JAQQCF010000050.1"/>
</dbReference>
<evidence type="ECO:0000313" key="2">
    <source>
        <dbReference type="Proteomes" id="UP001629432"/>
    </source>
</evidence>
<gene>
    <name evidence="1" type="ORF">PQQ63_34675</name>
</gene>
<dbReference type="InterPro" id="IPR050772">
    <property type="entry name" value="Hydratase-Decarb/MhpD_sf"/>
</dbReference>
<name>A0ABW9E6C8_9BURK</name>
<keyword evidence="2" id="KW-1185">Reference proteome</keyword>
<comment type="caution">
    <text evidence="1">The sequence shown here is derived from an EMBL/GenBank/DDBJ whole genome shotgun (WGS) entry which is preliminary data.</text>
</comment>
<dbReference type="Proteomes" id="UP001629432">
    <property type="component" value="Unassembled WGS sequence"/>
</dbReference>
<organism evidence="1 2">
    <name type="scientific">Paraburkholderia metrosideri</name>
    <dbReference type="NCBI Taxonomy" id="580937"/>
    <lineage>
        <taxon>Bacteria</taxon>
        <taxon>Pseudomonadati</taxon>
        <taxon>Pseudomonadota</taxon>
        <taxon>Betaproteobacteria</taxon>
        <taxon>Burkholderiales</taxon>
        <taxon>Burkholderiaceae</taxon>
        <taxon>Paraburkholderia</taxon>
    </lineage>
</organism>
<proteinExistence type="predicted"/>
<dbReference type="SUPFAM" id="SSF56529">
    <property type="entry name" value="FAH"/>
    <property type="match status" value="1"/>
</dbReference>
<reference evidence="1 2" key="1">
    <citation type="journal article" date="2024" name="Chem. Sci.">
        <title>Discovery of megapolipeptins by genome mining of a Burkholderiales bacteria collection.</title>
        <authorList>
            <person name="Paulo B.S."/>
            <person name="Recchia M.J.J."/>
            <person name="Lee S."/>
            <person name="Fergusson C.H."/>
            <person name="Romanowski S.B."/>
            <person name="Hernandez A."/>
            <person name="Krull N."/>
            <person name="Liu D.Y."/>
            <person name="Cavanagh H."/>
            <person name="Bos A."/>
            <person name="Gray C.A."/>
            <person name="Murphy B.T."/>
            <person name="Linington R.G."/>
            <person name="Eustaquio A.S."/>
        </authorList>
    </citation>
    <scope>NUCLEOTIDE SEQUENCE [LARGE SCALE GENOMIC DNA]</scope>
    <source>
        <strain evidence="1 2">RL17-338-BIC-A</strain>
    </source>
</reference>